<name>A0A5C1HSE2_9SPHI</name>
<dbReference type="Gene3D" id="3.30.530.20">
    <property type="match status" value="1"/>
</dbReference>
<dbReference type="RefSeq" id="WP_112575881.1">
    <property type="nucleotide sequence ID" value="NZ_CP043450.1"/>
</dbReference>
<dbReference type="KEGG" id="mrub:DEO27_001390"/>
<keyword evidence="2" id="KW-1185">Reference proteome</keyword>
<reference evidence="1" key="1">
    <citation type="submission" date="2019-08" db="EMBL/GenBank/DDBJ databases">
        <title>Comparative genome analysis confer to the adaptation heavy metal polluted environment.</title>
        <authorList>
            <person name="Li Y."/>
        </authorList>
    </citation>
    <scope>NUCLEOTIDE SEQUENCE [LARGE SCALE GENOMIC DNA]</scope>
    <source>
        <strain evidence="1">P1</strain>
    </source>
</reference>
<proteinExistence type="predicted"/>
<dbReference type="InterPro" id="IPR023393">
    <property type="entry name" value="START-like_dom_sf"/>
</dbReference>
<dbReference type="OrthoDB" id="9793552at2"/>
<evidence type="ECO:0000313" key="1">
    <source>
        <dbReference type="EMBL" id="QEM08724.1"/>
    </source>
</evidence>
<organism evidence="1 2">
    <name type="scientific">Mucilaginibacter rubeus</name>
    <dbReference type="NCBI Taxonomy" id="2027860"/>
    <lineage>
        <taxon>Bacteria</taxon>
        <taxon>Pseudomonadati</taxon>
        <taxon>Bacteroidota</taxon>
        <taxon>Sphingobacteriia</taxon>
        <taxon>Sphingobacteriales</taxon>
        <taxon>Sphingobacteriaceae</taxon>
        <taxon>Mucilaginibacter</taxon>
    </lineage>
</organism>
<accession>A0A5C1HSE2</accession>
<evidence type="ECO:0000313" key="2">
    <source>
        <dbReference type="Proteomes" id="UP000251402"/>
    </source>
</evidence>
<protein>
    <submittedName>
        <fullName evidence="1">SRPBCC family protein</fullName>
    </submittedName>
</protein>
<sequence>MKTYILKREQSLPITLNEAWDFFSSPLNLAKITPKDMSFVVTSDYTADTKMYAGMIITYKISPLLGIKMNWMTEITHVDDKKYFVDEQRFGPYALWHHQHHFKEIDGGVHMTDLLHYAIPYGAIGRFANAVFVKSKVEQIFDYRTKVIEDLFGKYLP</sequence>
<dbReference type="AlphaFoldDB" id="A0A5C1HSE2"/>
<dbReference type="EMBL" id="CP043450">
    <property type="protein sequence ID" value="QEM08724.1"/>
    <property type="molecule type" value="Genomic_DNA"/>
</dbReference>
<dbReference type="Proteomes" id="UP000251402">
    <property type="component" value="Chromosome"/>
</dbReference>
<dbReference type="SUPFAM" id="SSF55961">
    <property type="entry name" value="Bet v1-like"/>
    <property type="match status" value="1"/>
</dbReference>
<gene>
    <name evidence="1" type="ORF">DEO27_001390</name>
</gene>
<dbReference type="CDD" id="cd07820">
    <property type="entry name" value="SRPBCC_3"/>
    <property type="match status" value="1"/>
</dbReference>